<keyword evidence="1" id="KW-0472">Membrane</keyword>
<evidence type="ECO:0000313" key="4">
    <source>
        <dbReference type="Proteomes" id="UP001597533"/>
    </source>
</evidence>
<dbReference type="Proteomes" id="UP001597533">
    <property type="component" value="Unassembled WGS sequence"/>
</dbReference>
<dbReference type="EMBL" id="JBHUOV010000001">
    <property type="protein sequence ID" value="MFD2822917.1"/>
    <property type="molecule type" value="Genomic_DNA"/>
</dbReference>
<dbReference type="GO" id="GO:0016787">
    <property type="term" value="F:hydrolase activity"/>
    <property type="evidence" value="ECO:0007669"/>
    <property type="project" value="UniProtKB-KW"/>
</dbReference>
<dbReference type="RefSeq" id="WP_379898012.1">
    <property type="nucleotide sequence ID" value="NZ_JBHUOV010000001.1"/>
</dbReference>
<dbReference type="InterPro" id="IPR029058">
    <property type="entry name" value="AB_hydrolase_fold"/>
</dbReference>
<proteinExistence type="predicted"/>
<feature type="transmembrane region" description="Helical" evidence="1">
    <location>
        <begin position="7"/>
        <end position="24"/>
    </location>
</feature>
<accession>A0ABW5WJS4</accession>
<dbReference type="PANTHER" id="PTHR12277:SF81">
    <property type="entry name" value="PROTEIN ABHD13"/>
    <property type="match status" value="1"/>
</dbReference>
<keyword evidence="1" id="KW-0812">Transmembrane</keyword>
<comment type="caution">
    <text evidence="3">The sequence shown here is derived from an EMBL/GenBank/DDBJ whole genome shotgun (WGS) entry which is preliminary data.</text>
</comment>
<dbReference type="Gene3D" id="3.40.50.1820">
    <property type="entry name" value="alpha/beta hydrolase"/>
    <property type="match status" value="1"/>
</dbReference>
<protein>
    <submittedName>
        <fullName evidence="3">Alpha/beta hydrolase</fullName>
    </submittedName>
</protein>
<gene>
    <name evidence="3" type="ORF">ACFS5M_04500</name>
</gene>
<name>A0ABW5WJS4_9FLAO</name>
<keyword evidence="1" id="KW-1133">Transmembrane helix</keyword>
<sequence>MRRTARTIVGLIVLYVLTLIFFYFKQERFFFNPKHLDENYVFEFTEPFEEVNIEVEKDLFLNAVLFKAEVSKGVILYFHGNAGAIHDWGKRAHLFLENNYDVLFVDYRDYGKSEGCYSNSDQLLSDAQKVYNYTKTQYSEDEITVLGFSLGSGMASYVASKNKPKMLILNAPYYSWKTLIAEEIAPPVPKYIIRYDIPSYQFIKEVTCPIHICYGTRDFLIHPETNAKKLKAIQPDQITLHPITDAGHNGLHITKAYYDLLKVIL</sequence>
<dbReference type="PANTHER" id="PTHR12277">
    <property type="entry name" value="ALPHA/BETA HYDROLASE DOMAIN-CONTAINING PROTEIN"/>
    <property type="match status" value="1"/>
</dbReference>
<evidence type="ECO:0000256" key="1">
    <source>
        <dbReference type="SAM" id="Phobius"/>
    </source>
</evidence>
<reference evidence="4" key="1">
    <citation type="journal article" date="2019" name="Int. J. Syst. Evol. Microbiol.">
        <title>The Global Catalogue of Microorganisms (GCM) 10K type strain sequencing project: providing services to taxonomists for standard genome sequencing and annotation.</title>
        <authorList>
            <consortium name="The Broad Institute Genomics Platform"/>
            <consortium name="The Broad Institute Genome Sequencing Center for Infectious Disease"/>
            <person name="Wu L."/>
            <person name="Ma J."/>
        </authorList>
    </citation>
    <scope>NUCLEOTIDE SEQUENCE [LARGE SCALE GENOMIC DNA]</scope>
    <source>
        <strain evidence="4">KCTC 32141</strain>
    </source>
</reference>
<organism evidence="3 4">
    <name type="scientific">Lacinutrix iliipiscaria</name>
    <dbReference type="NCBI Taxonomy" id="1230532"/>
    <lineage>
        <taxon>Bacteria</taxon>
        <taxon>Pseudomonadati</taxon>
        <taxon>Bacteroidota</taxon>
        <taxon>Flavobacteriia</taxon>
        <taxon>Flavobacteriales</taxon>
        <taxon>Flavobacteriaceae</taxon>
        <taxon>Lacinutrix</taxon>
    </lineage>
</organism>
<dbReference type="SUPFAM" id="SSF53474">
    <property type="entry name" value="alpha/beta-Hydrolases"/>
    <property type="match status" value="1"/>
</dbReference>
<evidence type="ECO:0000313" key="3">
    <source>
        <dbReference type="EMBL" id="MFD2822917.1"/>
    </source>
</evidence>
<feature type="domain" description="Serine aminopeptidase S33" evidence="2">
    <location>
        <begin position="71"/>
        <end position="185"/>
    </location>
</feature>
<dbReference type="InterPro" id="IPR022742">
    <property type="entry name" value="Hydrolase_4"/>
</dbReference>
<keyword evidence="3" id="KW-0378">Hydrolase</keyword>
<keyword evidence="4" id="KW-1185">Reference proteome</keyword>
<dbReference type="Pfam" id="PF12146">
    <property type="entry name" value="Hydrolase_4"/>
    <property type="match status" value="1"/>
</dbReference>
<evidence type="ECO:0000259" key="2">
    <source>
        <dbReference type="Pfam" id="PF12146"/>
    </source>
</evidence>